<proteinExistence type="predicted"/>
<name>A0AAW0RD85_9PEZI</name>
<comment type="caution">
    <text evidence="2">The sequence shown here is derived from an EMBL/GenBank/DDBJ whole genome shotgun (WGS) entry which is preliminary data.</text>
</comment>
<feature type="compositionally biased region" description="Polar residues" evidence="1">
    <location>
        <begin position="52"/>
        <end position="61"/>
    </location>
</feature>
<evidence type="ECO:0000256" key="1">
    <source>
        <dbReference type="SAM" id="MobiDB-lite"/>
    </source>
</evidence>
<keyword evidence="3" id="KW-1185">Reference proteome</keyword>
<accession>A0AAW0RD85</accession>
<gene>
    <name evidence="2" type="ORF">PG999_000899</name>
</gene>
<reference evidence="2 3" key="1">
    <citation type="submission" date="2023-01" db="EMBL/GenBank/DDBJ databases">
        <title>Analysis of 21 Apiospora genomes using comparative genomics revels a genus with tremendous synthesis potential of carbohydrate active enzymes and secondary metabolites.</title>
        <authorList>
            <person name="Sorensen T."/>
        </authorList>
    </citation>
    <scope>NUCLEOTIDE SEQUENCE [LARGE SCALE GENOMIC DNA]</scope>
    <source>
        <strain evidence="2 3">CBS 117206</strain>
    </source>
</reference>
<dbReference type="Proteomes" id="UP001392437">
    <property type="component" value="Unassembled WGS sequence"/>
</dbReference>
<sequence>MAVTVGNNEARPTERADPEPKQSISHRSAQKTRPLPAREDKPGRQCIARIDTLQNPASIKS</sequence>
<evidence type="ECO:0000313" key="2">
    <source>
        <dbReference type="EMBL" id="KAK8132726.1"/>
    </source>
</evidence>
<feature type="compositionally biased region" description="Basic and acidic residues" evidence="1">
    <location>
        <begin position="11"/>
        <end position="20"/>
    </location>
</feature>
<evidence type="ECO:0000313" key="3">
    <source>
        <dbReference type="Proteomes" id="UP001392437"/>
    </source>
</evidence>
<feature type="region of interest" description="Disordered" evidence="1">
    <location>
        <begin position="1"/>
        <end position="61"/>
    </location>
</feature>
<organism evidence="2 3">
    <name type="scientific">Apiospora kogelbergensis</name>
    <dbReference type="NCBI Taxonomy" id="1337665"/>
    <lineage>
        <taxon>Eukaryota</taxon>
        <taxon>Fungi</taxon>
        <taxon>Dikarya</taxon>
        <taxon>Ascomycota</taxon>
        <taxon>Pezizomycotina</taxon>
        <taxon>Sordariomycetes</taxon>
        <taxon>Xylariomycetidae</taxon>
        <taxon>Amphisphaeriales</taxon>
        <taxon>Apiosporaceae</taxon>
        <taxon>Apiospora</taxon>
    </lineage>
</organism>
<protein>
    <submittedName>
        <fullName evidence="2">Uncharacterized protein</fullName>
    </submittedName>
</protein>
<dbReference type="EMBL" id="JAQQWP010000001">
    <property type="protein sequence ID" value="KAK8132726.1"/>
    <property type="molecule type" value="Genomic_DNA"/>
</dbReference>
<dbReference type="AlphaFoldDB" id="A0AAW0RD85"/>